<keyword evidence="13 17" id="KW-0961">Cell wall biogenesis/degradation</keyword>
<name>A0A0X1U6V5_ANAPI</name>
<evidence type="ECO:0000256" key="11">
    <source>
        <dbReference type="ARBA" id="ARBA00023136"/>
    </source>
</evidence>
<evidence type="ECO:0000313" key="19">
    <source>
        <dbReference type="EMBL" id="SHE90672.1"/>
    </source>
</evidence>
<reference evidence="19" key="3">
    <citation type="submission" date="2016-11" db="EMBL/GenBank/DDBJ databases">
        <authorList>
            <person name="Varghese N."/>
            <person name="Submissions S."/>
        </authorList>
    </citation>
    <scope>NUCLEOTIDE SEQUENCE</scope>
    <source>
        <strain evidence="19">DSM 1682</strain>
    </source>
</reference>
<comment type="catalytic activity">
    <reaction evidence="16 17">
        <text>di-trans,octa-cis-undecaprenyl diphosphate + H2O = di-trans,octa-cis-undecaprenyl phosphate + phosphate + H(+)</text>
        <dbReference type="Rhea" id="RHEA:28094"/>
        <dbReference type="ChEBI" id="CHEBI:15377"/>
        <dbReference type="ChEBI" id="CHEBI:15378"/>
        <dbReference type="ChEBI" id="CHEBI:43474"/>
        <dbReference type="ChEBI" id="CHEBI:58405"/>
        <dbReference type="ChEBI" id="CHEBI:60392"/>
        <dbReference type="EC" id="3.6.1.27"/>
    </reaction>
</comment>
<dbReference type="OrthoDB" id="9808289at2"/>
<evidence type="ECO:0000256" key="12">
    <source>
        <dbReference type="ARBA" id="ARBA00023251"/>
    </source>
</evidence>
<dbReference type="GO" id="GO:0008360">
    <property type="term" value="P:regulation of cell shape"/>
    <property type="evidence" value="ECO:0007669"/>
    <property type="project" value="UniProtKB-KW"/>
</dbReference>
<feature type="transmembrane region" description="Helical" evidence="17">
    <location>
        <begin position="98"/>
        <end position="120"/>
    </location>
</feature>
<dbReference type="PANTHER" id="PTHR30622">
    <property type="entry name" value="UNDECAPRENYL-DIPHOSPHATASE"/>
    <property type="match status" value="1"/>
</dbReference>
<keyword evidence="10 17" id="KW-1133">Transmembrane helix</keyword>
<evidence type="ECO:0000256" key="5">
    <source>
        <dbReference type="ARBA" id="ARBA00022475"/>
    </source>
</evidence>
<dbReference type="EC" id="3.6.1.27" evidence="3 17"/>
<comment type="function">
    <text evidence="17">Catalyzes the dephosphorylation of undecaprenyl diphosphate (UPP). Confers resistance to bacitracin.</text>
</comment>
<evidence type="ECO:0000256" key="9">
    <source>
        <dbReference type="ARBA" id="ARBA00022984"/>
    </source>
</evidence>
<evidence type="ECO:0000256" key="7">
    <source>
        <dbReference type="ARBA" id="ARBA00022801"/>
    </source>
</evidence>
<dbReference type="EMBL" id="FQUA01000010">
    <property type="protein sequence ID" value="SHE90672.1"/>
    <property type="molecule type" value="Genomic_DNA"/>
</dbReference>
<gene>
    <name evidence="17" type="primary">uppP</name>
    <name evidence="18" type="synonym">uppP_1</name>
    <name evidence="18" type="ORF">CPRO_10670</name>
    <name evidence="19" type="ORF">SAMN02745151_02162</name>
</gene>
<dbReference type="EMBL" id="CP014223">
    <property type="protein sequence ID" value="AMJ40662.1"/>
    <property type="molecule type" value="Genomic_DNA"/>
</dbReference>
<dbReference type="HAMAP" id="MF_01006">
    <property type="entry name" value="Undec_diphosphatase"/>
    <property type="match status" value="1"/>
</dbReference>
<keyword evidence="11 17" id="KW-0472">Membrane</keyword>
<reference evidence="21" key="4">
    <citation type="submission" date="2016-11" db="EMBL/GenBank/DDBJ databases">
        <authorList>
            <person name="Jaros S."/>
            <person name="Januszkiewicz K."/>
            <person name="Wedrychowicz H."/>
        </authorList>
    </citation>
    <scope>NUCLEOTIDE SEQUENCE [LARGE SCALE GENOMIC DNA]</scope>
    <source>
        <strain evidence="21">DSM 1682</strain>
    </source>
</reference>
<keyword evidence="12 17" id="KW-0046">Antibiotic resistance</keyword>
<comment type="similarity">
    <text evidence="2 17">Belongs to the UppP family.</text>
</comment>
<evidence type="ECO:0000256" key="15">
    <source>
        <dbReference type="ARBA" id="ARBA00032932"/>
    </source>
</evidence>
<comment type="miscellaneous">
    <text evidence="17">Bacitracin is thought to be involved in the inhibition of peptidoglycan synthesis by sequestering undecaprenyl diphosphate, thereby reducing the pool of lipid carrier available.</text>
</comment>
<evidence type="ECO:0000256" key="8">
    <source>
        <dbReference type="ARBA" id="ARBA00022960"/>
    </source>
</evidence>
<evidence type="ECO:0000256" key="1">
    <source>
        <dbReference type="ARBA" id="ARBA00004651"/>
    </source>
</evidence>
<dbReference type="GO" id="GO:0071555">
    <property type="term" value="P:cell wall organization"/>
    <property type="evidence" value="ECO:0007669"/>
    <property type="project" value="UniProtKB-KW"/>
</dbReference>
<dbReference type="PANTHER" id="PTHR30622:SF4">
    <property type="entry name" value="UNDECAPRENYL-DIPHOSPHATASE"/>
    <property type="match status" value="1"/>
</dbReference>
<comment type="subcellular location">
    <subcellularLocation>
        <location evidence="1 17">Cell membrane</location>
        <topology evidence="1 17">Multi-pass membrane protein</topology>
    </subcellularLocation>
</comment>
<dbReference type="GO" id="GO:0046677">
    <property type="term" value="P:response to antibiotic"/>
    <property type="evidence" value="ECO:0007669"/>
    <property type="project" value="UniProtKB-UniRule"/>
</dbReference>
<feature type="transmembrane region" description="Helical" evidence="17">
    <location>
        <begin position="206"/>
        <end position="227"/>
    </location>
</feature>
<keyword evidence="9 17" id="KW-0573">Peptidoglycan synthesis</keyword>
<evidence type="ECO:0000256" key="13">
    <source>
        <dbReference type="ARBA" id="ARBA00023316"/>
    </source>
</evidence>
<reference evidence="20" key="2">
    <citation type="submission" date="2016-01" db="EMBL/GenBank/DDBJ databases">
        <authorList>
            <person name="Poehlein A."/>
            <person name="Schlien K."/>
            <person name="Gottschalk G."/>
            <person name="Buckel W."/>
            <person name="Daniel R."/>
        </authorList>
    </citation>
    <scope>NUCLEOTIDE SEQUENCE [LARGE SCALE GENOMIC DNA]</scope>
    <source>
        <strain evidence="20">X2</strain>
    </source>
</reference>
<dbReference type="Proteomes" id="UP000068026">
    <property type="component" value="Chromosome"/>
</dbReference>
<evidence type="ECO:0000313" key="18">
    <source>
        <dbReference type="EMBL" id="AMJ40662.1"/>
    </source>
</evidence>
<keyword evidence="7 17" id="KW-0378">Hydrolase</keyword>
<keyword evidence="20" id="KW-1185">Reference proteome</keyword>
<sequence>MQIIEAIVLGLIQGLTEFLPVSSSGHLVLLQNLFGMHEATQAFTILLHVATLIAVFVYYWKDIWALICHPFQRTTALLIAGTIPTVIIALLFNDTFDSIFGSGKFIGFNFIFTGCILLYADSRKGGRKKIRNMSIFDSLVVGLMQGVAILPAVSRSGMTISACLGRNMDRENAARFSFLLSIPAILGGMVLTIKDMITGKVVLTEAIGLIPMIAGFIVAAISGYFAIRFMVSVIKNGKLKWFSAYVFILGSILILDQFVLHIIVK</sequence>
<organism evidence="19 21">
    <name type="scientific">Anaerotignum propionicum DSM 1682</name>
    <dbReference type="NCBI Taxonomy" id="991789"/>
    <lineage>
        <taxon>Bacteria</taxon>
        <taxon>Bacillati</taxon>
        <taxon>Bacillota</taxon>
        <taxon>Clostridia</taxon>
        <taxon>Lachnospirales</taxon>
        <taxon>Anaerotignaceae</taxon>
        <taxon>Anaerotignum</taxon>
    </lineage>
</organism>
<dbReference type="InterPro" id="IPR003824">
    <property type="entry name" value="UppP"/>
</dbReference>
<keyword evidence="8 17" id="KW-0133">Cell shape</keyword>
<dbReference type="GO" id="GO:0009252">
    <property type="term" value="P:peptidoglycan biosynthetic process"/>
    <property type="evidence" value="ECO:0007669"/>
    <property type="project" value="UniProtKB-KW"/>
</dbReference>
<dbReference type="GO" id="GO:0050380">
    <property type="term" value="F:undecaprenyl-diphosphatase activity"/>
    <property type="evidence" value="ECO:0007669"/>
    <property type="project" value="UniProtKB-UniRule"/>
</dbReference>
<evidence type="ECO:0000256" key="6">
    <source>
        <dbReference type="ARBA" id="ARBA00022692"/>
    </source>
</evidence>
<keyword evidence="6 17" id="KW-0812">Transmembrane</keyword>
<evidence type="ECO:0000256" key="17">
    <source>
        <dbReference type="HAMAP-Rule" id="MF_01006"/>
    </source>
</evidence>
<evidence type="ECO:0000256" key="16">
    <source>
        <dbReference type="ARBA" id="ARBA00047594"/>
    </source>
</evidence>
<evidence type="ECO:0000256" key="14">
    <source>
        <dbReference type="ARBA" id="ARBA00032707"/>
    </source>
</evidence>
<evidence type="ECO:0000256" key="3">
    <source>
        <dbReference type="ARBA" id="ARBA00012374"/>
    </source>
</evidence>
<dbReference type="Pfam" id="PF02673">
    <property type="entry name" value="BacA"/>
    <property type="match status" value="1"/>
</dbReference>
<proteinExistence type="inferred from homology"/>
<dbReference type="AlphaFoldDB" id="A0A0X1U6V5"/>
<dbReference type="RefSeq" id="WP_066048671.1">
    <property type="nucleotide sequence ID" value="NZ_CP014223.1"/>
</dbReference>
<feature type="transmembrane region" description="Helical" evidence="17">
    <location>
        <begin position="71"/>
        <end position="92"/>
    </location>
</feature>
<dbReference type="Proteomes" id="UP000184204">
    <property type="component" value="Unassembled WGS sequence"/>
</dbReference>
<protein>
    <recommendedName>
        <fullName evidence="4 17">Undecaprenyl-diphosphatase</fullName>
        <ecNumber evidence="3 17">3.6.1.27</ecNumber>
    </recommendedName>
    <alternativeName>
        <fullName evidence="15 17">Bacitracin resistance protein</fullName>
    </alternativeName>
    <alternativeName>
        <fullName evidence="14 17">Undecaprenyl pyrophosphate phosphatase</fullName>
    </alternativeName>
</protein>
<feature type="transmembrane region" description="Helical" evidence="17">
    <location>
        <begin position="173"/>
        <end position="194"/>
    </location>
</feature>
<evidence type="ECO:0000313" key="20">
    <source>
        <dbReference type="Proteomes" id="UP000068026"/>
    </source>
</evidence>
<dbReference type="GO" id="GO:0005886">
    <property type="term" value="C:plasma membrane"/>
    <property type="evidence" value="ECO:0007669"/>
    <property type="project" value="UniProtKB-SubCell"/>
</dbReference>
<keyword evidence="5 17" id="KW-1003">Cell membrane</keyword>
<feature type="transmembrane region" description="Helical" evidence="17">
    <location>
        <begin position="242"/>
        <end position="264"/>
    </location>
</feature>
<reference evidence="18 20" key="1">
    <citation type="journal article" date="2016" name="Genome Announc.">
        <title>Complete Genome Sequence of the Amino Acid-Fermenting Clostridium propionicum X2 (DSM 1682).</title>
        <authorList>
            <person name="Poehlein A."/>
            <person name="Schlien K."/>
            <person name="Chowdhury N.P."/>
            <person name="Gottschalk G."/>
            <person name="Buckel W."/>
            <person name="Daniel R."/>
        </authorList>
    </citation>
    <scope>NUCLEOTIDE SEQUENCE [LARGE SCALE GENOMIC DNA]</scope>
    <source>
        <strain evidence="18 20">X2</strain>
    </source>
</reference>
<dbReference type="KEGG" id="cpro:CPRO_10670"/>
<evidence type="ECO:0000256" key="10">
    <source>
        <dbReference type="ARBA" id="ARBA00022989"/>
    </source>
</evidence>
<accession>A0A0X1U6V5</accession>
<evidence type="ECO:0000313" key="21">
    <source>
        <dbReference type="Proteomes" id="UP000184204"/>
    </source>
</evidence>
<feature type="transmembrane region" description="Helical" evidence="17">
    <location>
        <begin position="39"/>
        <end position="59"/>
    </location>
</feature>
<evidence type="ECO:0000256" key="4">
    <source>
        <dbReference type="ARBA" id="ARBA00021581"/>
    </source>
</evidence>
<evidence type="ECO:0000256" key="2">
    <source>
        <dbReference type="ARBA" id="ARBA00010621"/>
    </source>
</evidence>